<feature type="transmembrane region" description="Helical" evidence="1">
    <location>
        <begin position="92"/>
        <end position="115"/>
    </location>
</feature>
<organism evidence="2">
    <name type="scientific">marine sediment metagenome</name>
    <dbReference type="NCBI Taxonomy" id="412755"/>
    <lineage>
        <taxon>unclassified sequences</taxon>
        <taxon>metagenomes</taxon>
        <taxon>ecological metagenomes</taxon>
    </lineage>
</organism>
<dbReference type="EMBL" id="BART01003856">
    <property type="protein sequence ID" value="GAG62572.1"/>
    <property type="molecule type" value="Genomic_DNA"/>
</dbReference>
<proteinExistence type="predicted"/>
<dbReference type="AlphaFoldDB" id="X0ZXF7"/>
<feature type="transmembrane region" description="Helical" evidence="1">
    <location>
        <begin position="121"/>
        <end position="145"/>
    </location>
</feature>
<keyword evidence="1" id="KW-0812">Transmembrane</keyword>
<feature type="non-terminal residue" evidence="2">
    <location>
        <position position="149"/>
    </location>
</feature>
<evidence type="ECO:0000256" key="1">
    <source>
        <dbReference type="SAM" id="Phobius"/>
    </source>
</evidence>
<feature type="transmembrane region" description="Helical" evidence="1">
    <location>
        <begin position="25"/>
        <end position="43"/>
    </location>
</feature>
<feature type="transmembrane region" description="Helical" evidence="1">
    <location>
        <begin position="55"/>
        <end position="80"/>
    </location>
</feature>
<gene>
    <name evidence="2" type="ORF">S01H4_10203</name>
</gene>
<name>X0ZXF7_9ZZZZ</name>
<comment type="caution">
    <text evidence="2">The sequence shown here is derived from an EMBL/GenBank/DDBJ whole genome shotgun (WGS) entry which is preliminary data.</text>
</comment>
<protein>
    <submittedName>
        <fullName evidence="2">Uncharacterized protein</fullName>
    </submittedName>
</protein>
<accession>X0ZXF7</accession>
<keyword evidence="1" id="KW-0472">Membrane</keyword>
<sequence>MIEKGHNNDIKTEWRNKGAETRRTVGILVSALGGMLYLIYGLSQIKQSLGYTYSFYTISRISGITALLAGVISLVGTIVGTRNVKTGGILNLVSIPTALVIGFVLLSISGVMYSIYNFIPFIMMIVYPLPLPHSFHVISGGILCLTGSD</sequence>
<keyword evidence="1" id="KW-1133">Transmembrane helix</keyword>
<reference evidence="2" key="1">
    <citation type="journal article" date="2014" name="Front. Microbiol.">
        <title>High frequency of phylogenetically diverse reductive dehalogenase-homologous genes in deep subseafloor sedimentary metagenomes.</title>
        <authorList>
            <person name="Kawai M."/>
            <person name="Futagami T."/>
            <person name="Toyoda A."/>
            <person name="Takaki Y."/>
            <person name="Nishi S."/>
            <person name="Hori S."/>
            <person name="Arai W."/>
            <person name="Tsubouchi T."/>
            <person name="Morono Y."/>
            <person name="Uchiyama I."/>
            <person name="Ito T."/>
            <person name="Fujiyama A."/>
            <person name="Inagaki F."/>
            <person name="Takami H."/>
        </authorList>
    </citation>
    <scope>NUCLEOTIDE SEQUENCE</scope>
    <source>
        <strain evidence="2">Expedition CK06-06</strain>
    </source>
</reference>
<evidence type="ECO:0000313" key="2">
    <source>
        <dbReference type="EMBL" id="GAG62572.1"/>
    </source>
</evidence>